<dbReference type="Pfam" id="PF01476">
    <property type="entry name" value="LysM"/>
    <property type="match status" value="1"/>
</dbReference>
<evidence type="ECO:0000313" key="4">
    <source>
        <dbReference type="Proteomes" id="UP000308707"/>
    </source>
</evidence>
<comment type="caution">
    <text evidence="3">The sequence shown here is derived from an EMBL/GenBank/DDBJ whole genome shotgun (WGS) entry which is preliminary data.</text>
</comment>
<evidence type="ECO:0000313" key="3">
    <source>
        <dbReference type="EMBL" id="TKR30800.1"/>
    </source>
</evidence>
<evidence type="ECO:0000256" key="1">
    <source>
        <dbReference type="SAM" id="MobiDB-lite"/>
    </source>
</evidence>
<feature type="domain" description="LysM" evidence="2">
    <location>
        <begin position="23"/>
        <end position="81"/>
    </location>
</feature>
<reference evidence="3 4" key="1">
    <citation type="submission" date="2019-04" db="EMBL/GenBank/DDBJ databases">
        <title>Reference strain of H23.</title>
        <authorList>
            <person name="Luo X."/>
        </authorList>
    </citation>
    <scope>NUCLEOTIDE SEQUENCE [LARGE SCALE GENOMIC DNA]</scope>
    <source>
        <strain evidence="3 4">H23</strain>
    </source>
</reference>
<feature type="region of interest" description="Disordered" evidence="1">
    <location>
        <begin position="88"/>
        <end position="130"/>
    </location>
</feature>
<organism evidence="3 4">
    <name type="scientific">Luteimonas gilva</name>
    <dbReference type="NCBI Taxonomy" id="2572684"/>
    <lineage>
        <taxon>Bacteria</taxon>
        <taxon>Pseudomonadati</taxon>
        <taxon>Pseudomonadota</taxon>
        <taxon>Gammaproteobacteria</taxon>
        <taxon>Lysobacterales</taxon>
        <taxon>Lysobacteraceae</taxon>
        <taxon>Luteimonas</taxon>
    </lineage>
</organism>
<feature type="region of interest" description="Disordered" evidence="1">
    <location>
        <begin position="1"/>
        <end position="26"/>
    </location>
</feature>
<proteinExistence type="predicted"/>
<dbReference type="AlphaFoldDB" id="A0A4U5JMA1"/>
<dbReference type="EMBL" id="SZUA01000002">
    <property type="protein sequence ID" value="TKR30800.1"/>
    <property type="molecule type" value="Genomic_DNA"/>
</dbReference>
<dbReference type="SUPFAM" id="SSF54106">
    <property type="entry name" value="LysM domain"/>
    <property type="match status" value="1"/>
</dbReference>
<dbReference type="PROSITE" id="PS51782">
    <property type="entry name" value="LYSM"/>
    <property type="match status" value="1"/>
</dbReference>
<dbReference type="Gene3D" id="3.10.350.10">
    <property type="entry name" value="LysM domain"/>
    <property type="match status" value="1"/>
</dbReference>
<dbReference type="RefSeq" id="WP_137267231.1">
    <property type="nucleotide sequence ID" value="NZ_SZUA01000002.1"/>
</dbReference>
<keyword evidence="4" id="KW-1185">Reference proteome</keyword>
<sequence>MANMAYVDGGGSGPIGSPQDQPQTHTVATGETLREIADRYGVQPQAIRDANPQIFKSGDADRRHNAMETGETIWSGDQLNIPAAPQSVTNEQPLSSDFNPAYPSPNSEYTVNGQGQNNGGAITWNPGDGTVKVTASHQQSAEYDTTPAPFGIPDARQPGVTLEAKVRGEHAETAGFTNKDGNTEVTLEWDTSIVASVSAEAQGKGVNQAAIEASAGGGFRARYKVVLPGENRNPLDAAKINPFDPTTIPVGVTVTMDSQTYTQTGLAGSFRHIGTETNIKDASGTSYSVTRVDDKNIRVIMGPNQVVEAYNGVGVKTDIATAMLGRQDNLGQSTVRTATFDLSNKDGQAAYSHFVATGEVAHQTPGVKDVATIERIDYSSQTRVKLGLGPESLNVQADLAGAQNTGAFVKTTYPDGSYAYTTNLQYSGNVPLQVVQRFDTQGNEILSERTYQFTINGDRPSYNWFERFMGSNEGAEERNIAQNLNIALTGNPDGNGPAQAGKKTTITFTESQLQGLMSQTRSAGQASHPSSPLNLLVGGNNGQPVATSMDFAVAMARNLGGDPYGFAERLLQVSQMADGDVRNGWNRIDADVKSS</sequence>
<dbReference type="SMART" id="SM00257">
    <property type="entry name" value="LysM"/>
    <property type="match status" value="1"/>
</dbReference>
<accession>A0A4U5JMA1</accession>
<evidence type="ECO:0000259" key="2">
    <source>
        <dbReference type="PROSITE" id="PS51782"/>
    </source>
</evidence>
<dbReference type="InterPro" id="IPR018392">
    <property type="entry name" value="LysM"/>
</dbReference>
<dbReference type="OrthoDB" id="5136278at2"/>
<protein>
    <submittedName>
        <fullName evidence="3">LysM peptidoglycan-binding domain-containing protein</fullName>
    </submittedName>
</protein>
<name>A0A4U5JMA1_9GAMM</name>
<feature type="compositionally biased region" description="Polar residues" evidence="1">
    <location>
        <begin position="88"/>
        <end position="115"/>
    </location>
</feature>
<dbReference type="Proteomes" id="UP000308707">
    <property type="component" value="Unassembled WGS sequence"/>
</dbReference>
<dbReference type="InterPro" id="IPR036779">
    <property type="entry name" value="LysM_dom_sf"/>
</dbReference>
<gene>
    <name evidence="3" type="ORF">FCE95_11935</name>
</gene>
<dbReference type="CDD" id="cd00118">
    <property type="entry name" value="LysM"/>
    <property type="match status" value="1"/>
</dbReference>